<gene>
    <name evidence="6" type="ORF">BB560_006952</name>
</gene>
<keyword evidence="2 3" id="KW-0539">Nucleus</keyword>
<dbReference type="InterPro" id="IPR036388">
    <property type="entry name" value="WH-like_DNA-bd_sf"/>
</dbReference>
<sequence length="725" mass="80150">MINKYSNLAPSNLDIKSRDYMNPSYSSPYRIAPSSQYYKPFGTFPIHYSSPYNVSPFYYRNPNFLSYSNPPSLSGSGHSFPFYMSHSASNLATHGLHDSHKKPEYSYASLIAQAINDSPGKKRTLNEIYEYILEKYPYYRKHEGWQNSIRHNLSLHKGFTKVKRKESAPGKGHLWEITKEYESFFSDGHFKLFKSKSKPGQSCSQPQSKSKTQDQPSPKSEDSAQSPVLSKTESETEKQSAEQTTETQEQPNLTLDKASSSEGQSSPLNSDSVVAPNQDDSSSDVSEKCTDSPLSTGESSFDSSSTLSTELKFISTPTKVNKAPTPQPKTSHSFPFILPSNEKSASFSEPRNSTTIPHKIEPKPAVFSYLPTDVTPIKPRPNINYAHENQLNQHLPWDSNLSCPPKRKFDSAVDQPLYPSYPQEYSMSNFKPAKKLRKDPLSVPYSLNFNQFPLSHDFGQVQRSISMTASSVPMTNSSRLFDIDSNFANPSFPSNNNLLSADLNASTVAGNNSLSQDTMQQSFYSENTQPQLDTYLQMNSFDQPGLKDCKPSNDSQFGGLPSAELLDFFNSSQTNESISLDGGLVLFNSCNSQQHDLTQISSVVSPQSNASSELVPDLGSVNIFSTGGSFDFSSFESQQTFSFSASDDITGYKCPIPECIKDNTCYCALTADLISSGSFSVPQNGSNTIDFSSSIIPGPNPVNLSDIYIFPESTLSLGNPDLQFS</sequence>
<dbReference type="PANTHER" id="PTHR11829:SF343">
    <property type="entry name" value="FORK-HEAD DOMAIN-CONTAINING PROTEIN"/>
    <property type="match status" value="1"/>
</dbReference>
<feature type="compositionally biased region" description="Low complexity" evidence="4">
    <location>
        <begin position="294"/>
        <end position="311"/>
    </location>
</feature>
<dbReference type="PRINTS" id="PR00053">
    <property type="entry name" value="FORKHEAD"/>
</dbReference>
<feature type="compositionally biased region" description="Polar residues" evidence="4">
    <location>
        <begin position="251"/>
        <end position="272"/>
    </location>
</feature>
<dbReference type="GO" id="GO:0000978">
    <property type="term" value="F:RNA polymerase II cis-regulatory region sequence-specific DNA binding"/>
    <property type="evidence" value="ECO:0007669"/>
    <property type="project" value="TreeGrafter"/>
</dbReference>
<reference evidence="6 7" key="1">
    <citation type="journal article" date="2018" name="MBio">
        <title>Comparative Genomics Reveals the Core Gene Toolbox for the Fungus-Insect Symbiosis.</title>
        <authorList>
            <person name="Wang Y."/>
            <person name="Stata M."/>
            <person name="Wang W."/>
            <person name="Stajich J.E."/>
            <person name="White M.M."/>
            <person name="Moncalvo J.M."/>
        </authorList>
    </citation>
    <scope>NUCLEOTIDE SEQUENCE [LARGE SCALE GENOMIC DNA]</scope>
    <source>
        <strain evidence="6 7">SC-DP-2</strain>
    </source>
</reference>
<evidence type="ECO:0000256" key="3">
    <source>
        <dbReference type="PROSITE-ProRule" id="PRU00089"/>
    </source>
</evidence>
<dbReference type="AlphaFoldDB" id="A0A2T9Y021"/>
<feature type="compositionally biased region" description="Low complexity" evidence="4">
    <location>
        <begin position="241"/>
        <end position="250"/>
    </location>
</feature>
<dbReference type="PROSITE" id="PS50039">
    <property type="entry name" value="FORK_HEAD_3"/>
    <property type="match status" value="1"/>
</dbReference>
<comment type="caution">
    <text evidence="6">The sequence shown here is derived from an EMBL/GenBank/DDBJ whole genome shotgun (WGS) entry which is preliminary data.</text>
</comment>
<evidence type="ECO:0000256" key="4">
    <source>
        <dbReference type="SAM" id="MobiDB-lite"/>
    </source>
</evidence>
<dbReference type="STRING" id="133381.A0A2T9Y021"/>
<dbReference type="Pfam" id="PF00250">
    <property type="entry name" value="Forkhead"/>
    <property type="match status" value="1"/>
</dbReference>
<accession>A0A2T9Y021</accession>
<feature type="region of interest" description="Disordered" evidence="4">
    <location>
        <begin position="195"/>
        <end position="336"/>
    </location>
</feature>
<dbReference type="SMART" id="SM00339">
    <property type="entry name" value="FH"/>
    <property type="match status" value="1"/>
</dbReference>
<dbReference type="PANTHER" id="PTHR11829">
    <property type="entry name" value="FORKHEAD BOX PROTEIN"/>
    <property type="match status" value="1"/>
</dbReference>
<comment type="subcellular location">
    <subcellularLocation>
        <location evidence="3">Nucleus</location>
    </subcellularLocation>
</comment>
<dbReference type="InterPro" id="IPR001766">
    <property type="entry name" value="Fork_head_dom"/>
</dbReference>
<dbReference type="InterPro" id="IPR050211">
    <property type="entry name" value="FOX_domain-containing"/>
</dbReference>
<evidence type="ECO:0000313" key="7">
    <source>
        <dbReference type="Proteomes" id="UP000245609"/>
    </source>
</evidence>
<dbReference type="CDD" id="cd00059">
    <property type="entry name" value="FH_FOX"/>
    <property type="match status" value="1"/>
</dbReference>
<name>A0A2T9Y021_9FUNG</name>
<feature type="DNA-binding region" description="Fork-head" evidence="3">
    <location>
        <begin position="102"/>
        <end position="195"/>
    </location>
</feature>
<evidence type="ECO:0000256" key="2">
    <source>
        <dbReference type="ARBA" id="ARBA00023242"/>
    </source>
</evidence>
<dbReference type="OrthoDB" id="5569726at2759"/>
<dbReference type="FunFam" id="1.10.10.10:FF:000135">
    <property type="entry name" value="forkhead box protein G1"/>
    <property type="match status" value="1"/>
</dbReference>
<evidence type="ECO:0000313" key="6">
    <source>
        <dbReference type="EMBL" id="PVU85681.1"/>
    </source>
</evidence>
<dbReference type="GO" id="GO:0000981">
    <property type="term" value="F:DNA-binding transcription factor activity, RNA polymerase II-specific"/>
    <property type="evidence" value="ECO:0007669"/>
    <property type="project" value="TreeGrafter"/>
</dbReference>
<dbReference type="InterPro" id="IPR030456">
    <property type="entry name" value="TF_fork_head_CS_2"/>
</dbReference>
<dbReference type="GO" id="GO:0009653">
    <property type="term" value="P:anatomical structure morphogenesis"/>
    <property type="evidence" value="ECO:0007669"/>
    <property type="project" value="TreeGrafter"/>
</dbReference>
<dbReference type="Proteomes" id="UP000245609">
    <property type="component" value="Unassembled WGS sequence"/>
</dbReference>
<feature type="compositionally biased region" description="Polar residues" evidence="4">
    <location>
        <begin position="198"/>
        <end position="229"/>
    </location>
</feature>
<keyword evidence="1 3" id="KW-0238">DNA-binding</keyword>
<dbReference type="GO" id="GO:0030154">
    <property type="term" value="P:cell differentiation"/>
    <property type="evidence" value="ECO:0007669"/>
    <property type="project" value="TreeGrafter"/>
</dbReference>
<proteinExistence type="predicted"/>
<protein>
    <recommendedName>
        <fullName evidence="5">Fork-head domain-containing protein</fullName>
    </recommendedName>
</protein>
<dbReference type="EMBL" id="MBFS01003625">
    <property type="protein sequence ID" value="PVU85681.1"/>
    <property type="molecule type" value="Genomic_DNA"/>
</dbReference>
<keyword evidence="7" id="KW-1185">Reference proteome</keyword>
<feature type="domain" description="Fork-head" evidence="5">
    <location>
        <begin position="102"/>
        <end position="195"/>
    </location>
</feature>
<dbReference type="Gene3D" id="1.10.10.10">
    <property type="entry name" value="Winged helix-like DNA-binding domain superfamily/Winged helix DNA-binding domain"/>
    <property type="match status" value="1"/>
</dbReference>
<dbReference type="PROSITE" id="PS00658">
    <property type="entry name" value="FORK_HEAD_2"/>
    <property type="match status" value="1"/>
</dbReference>
<dbReference type="InterPro" id="IPR036390">
    <property type="entry name" value="WH_DNA-bd_sf"/>
</dbReference>
<dbReference type="SUPFAM" id="SSF46785">
    <property type="entry name" value="Winged helix' DNA-binding domain"/>
    <property type="match status" value="1"/>
</dbReference>
<evidence type="ECO:0000259" key="5">
    <source>
        <dbReference type="PROSITE" id="PS50039"/>
    </source>
</evidence>
<dbReference type="GO" id="GO:0005634">
    <property type="term" value="C:nucleus"/>
    <property type="evidence" value="ECO:0007669"/>
    <property type="project" value="UniProtKB-SubCell"/>
</dbReference>
<organism evidence="6 7">
    <name type="scientific">Smittium megazygosporum</name>
    <dbReference type="NCBI Taxonomy" id="133381"/>
    <lineage>
        <taxon>Eukaryota</taxon>
        <taxon>Fungi</taxon>
        <taxon>Fungi incertae sedis</taxon>
        <taxon>Zoopagomycota</taxon>
        <taxon>Kickxellomycotina</taxon>
        <taxon>Harpellomycetes</taxon>
        <taxon>Harpellales</taxon>
        <taxon>Legeriomycetaceae</taxon>
        <taxon>Smittium</taxon>
    </lineage>
</organism>
<evidence type="ECO:0000256" key="1">
    <source>
        <dbReference type="ARBA" id="ARBA00023125"/>
    </source>
</evidence>